<name>A0ABR4BKH6_9LECA</name>
<accession>A0ABR4BKH6</accession>
<sequence length="108" mass="12723">MKKPNRCLRQQIVHVQMHRYWVTFKISNQHEEKSAFDAHGIKIQTTRSACDNDKHVESHKRQDYSFTKATQHSRWGKVFTSLRSSLPSSFVSMITSIYLPNLVLYPEK</sequence>
<comment type="caution">
    <text evidence="1">The sequence shown here is derived from an EMBL/GenBank/DDBJ whole genome shotgun (WGS) entry which is preliminary data.</text>
</comment>
<dbReference type="Proteomes" id="UP001590951">
    <property type="component" value="Unassembled WGS sequence"/>
</dbReference>
<evidence type="ECO:0000313" key="1">
    <source>
        <dbReference type="EMBL" id="KAL2058240.1"/>
    </source>
</evidence>
<gene>
    <name evidence="1" type="ORF">ABVK25_001858</name>
</gene>
<protein>
    <submittedName>
        <fullName evidence="1">Uncharacterized protein</fullName>
    </submittedName>
</protein>
<proteinExistence type="predicted"/>
<evidence type="ECO:0000313" key="2">
    <source>
        <dbReference type="Proteomes" id="UP001590951"/>
    </source>
</evidence>
<reference evidence="1 2" key="1">
    <citation type="submission" date="2024-09" db="EMBL/GenBank/DDBJ databases">
        <title>Rethinking Asexuality: The Enigmatic Case of Functional Sexual Genes in Lepraria (Stereocaulaceae).</title>
        <authorList>
            <person name="Doellman M."/>
            <person name="Sun Y."/>
            <person name="Barcenas-Pena A."/>
            <person name="Lumbsch H.T."/>
            <person name="Grewe F."/>
        </authorList>
    </citation>
    <scope>NUCLEOTIDE SEQUENCE [LARGE SCALE GENOMIC DNA]</scope>
    <source>
        <strain evidence="1 2">Grewe 0041</strain>
    </source>
</reference>
<dbReference type="EMBL" id="JBHFEH010000003">
    <property type="protein sequence ID" value="KAL2058240.1"/>
    <property type="molecule type" value="Genomic_DNA"/>
</dbReference>
<organism evidence="1 2">
    <name type="scientific">Lepraria finkii</name>
    <dbReference type="NCBI Taxonomy" id="1340010"/>
    <lineage>
        <taxon>Eukaryota</taxon>
        <taxon>Fungi</taxon>
        <taxon>Dikarya</taxon>
        <taxon>Ascomycota</taxon>
        <taxon>Pezizomycotina</taxon>
        <taxon>Lecanoromycetes</taxon>
        <taxon>OSLEUM clade</taxon>
        <taxon>Lecanoromycetidae</taxon>
        <taxon>Lecanorales</taxon>
        <taxon>Lecanorineae</taxon>
        <taxon>Stereocaulaceae</taxon>
        <taxon>Lepraria</taxon>
    </lineage>
</organism>
<keyword evidence="2" id="KW-1185">Reference proteome</keyword>